<protein>
    <recommendedName>
        <fullName evidence="3">Tetratricopeptide repeat protein</fullName>
    </recommendedName>
</protein>
<dbReference type="AlphaFoldDB" id="A0A9D7XW26"/>
<dbReference type="InterPro" id="IPR011990">
    <property type="entry name" value="TPR-like_helical_dom_sf"/>
</dbReference>
<evidence type="ECO:0000313" key="2">
    <source>
        <dbReference type="Proteomes" id="UP000808337"/>
    </source>
</evidence>
<dbReference type="Proteomes" id="UP000808337">
    <property type="component" value="Unassembled WGS sequence"/>
</dbReference>
<evidence type="ECO:0008006" key="3">
    <source>
        <dbReference type="Google" id="ProtNLM"/>
    </source>
</evidence>
<evidence type="ECO:0000313" key="1">
    <source>
        <dbReference type="EMBL" id="MBK9985257.1"/>
    </source>
</evidence>
<reference evidence="1 2" key="1">
    <citation type="submission" date="2020-10" db="EMBL/GenBank/DDBJ databases">
        <title>Connecting structure to function with the recovery of over 1000 high-quality activated sludge metagenome-assembled genomes encoding full-length rRNA genes using long-read sequencing.</title>
        <authorList>
            <person name="Singleton C.M."/>
            <person name="Petriglieri F."/>
            <person name="Kristensen J.M."/>
            <person name="Kirkegaard R.H."/>
            <person name="Michaelsen T.Y."/>
            <person name="Andersen M.H."/>
            <person name="Karst S.M."/>
            <person name="Dueholm M.S."/>
            <person name="Nielsen P.H."/>
            <person name="Albertsen M."/>
        </authorList>
    </citation>
    <scope>NUCLEOTIDE SEQUENCE [LARGE SCALE GENOMIC DNA]</scope>
    <source>
        <strain evidence="1">Ribe_18-Q3-R11-54_MAXAC.273</strain>
    </source>
</reference>
<gene>
    <name evidence="1" type="ORF">IPP15_23420</name>
</gene>
<sequence length="68" mass="8183">MNPINTRTFFLSWYYSSQGNFQEAIKESARMVEVEPMNPEEGSFHTLMYYYARQYDEALKQLDQIKFV</sequence>
<organism evidence="1 2">
    <name type="scientific">Candidatus Opimibacter skivensis</name>
    <dbReference type="NCBI Taxonomy" id="2982028"/>
    <lineage>
        <taxon>Bacteria</taxon>
        <taxon>Pseudomonadati</taxon>
        <taxon>Bacteroidota</taxon>
        <taxon>Saprospiria</taxon>
        <taxon>Saprospirales</taxon>
        <taxon>Saprospiraceae</taxon>
        <taxon>Candidatus Opimibacter</taxon>
    </lineage>
</organism>
<accession>A0A9D7XW26</accession>
<comment type="caution">
    <text evidence="1">The sequence shown here is derived from an EMBL/GenBank/DDBJ whole genome shotgun (WGS) entry which is preliminary data.</text>
</comment>
<proteinExistence type="predicted"/>
<dbReference type="SUPFAM" id="SSF48452">
    <property type="entry name" value="TPR-like"/>
    <property type="match status" value="1"/>
</dbReference>
<dbReference type="EMBL" id="JADKGY010000035">
    <property type="protein sequence ID" value="MBK9985257.1"/>
    <property type="molecule type" value="Genomic_DNA"/>
</dbReference>
<name>A0A9D7XW26_9BACT</name>
<dbReference type="Gene3D" id="1.25.40.10">
    <property type="entry name" value="Tetratricopeptide repeat domain"/>
    <property type="match status" value="1"/>
</dbReference>